<comment type="caution">
    <text evidence="1">The sequence shown here is derived from an EMBL/GenBank/DDBJ whole genome shotgun (WGS) entry which is preliminary data.</text>
</comment>
<sequence>MIPCFSSARIPHRFSRAQARILRFHCRSSSDNNEEYLLDAPVSVGDDFSFSGGKYSDEPSPADEWFKKGKL</sequence>
<dbReference type="Proteomes" id="UP000823775">
    <property type="component" value="Unassembled WGS sequence"/>
</dbReference>
<keyword evidence="2" id="KW-1185">Reference proteome</keyword>
<evidence type="ECO:0000313" key="2">
    <source>
        <dbReference type="Proteomes" id="UP000823775"/>
    </source>
</evidence>
<accession>A0ABS8TI67</accession>
<name>A0ABS8TI67_DATST</name>
<protein>
    <submittedName>
        <fullName evidence="1">Alpha beta hydrolase</fullName>
    </submittedName>
</protein>
<dbReference type="GO" id="GO:0016787">
    <property type="term" value="F:hydrolase activity"/>
    <property type="evidence" value="ECO:0007669"/>
    <property type="project" value="UniProtKB-KW"/>
</dbReference>
<reference evidence="1 2" key="1">
    <citation type="journal article" date="2021" name="BMC Genomics">
        <title>Datura genome reveals duplications of psychoactive alkaloid biosynthetic genes and high mutation rate following tissue culture.</title>
        <authorList>
            <person name="Rajewski A."/>
            <person name="Carter-House D."/>
            <person name="Stajich J."/>
            <person name="Litt A."/>
        </authorList>
    </citation>
    <scope>NUCLEOTIDE SEQUENCE [LARGE SCALE GENOMIC DNA]</scope>
    <source>
        <strain evidence="1">AR-01</strain>
    </source>
</reference>
<proteinExistence type="predicted"/>
<dbReference type="EMBL" id="JACEIK010001577">
    <property type="protein sequence ID" value="MCD7470508.1"/>
    <property type="molecule type" value="Genomic_DNA"/>
</dbReference>
<keyword evidence="1" id="KW-0378">Hydrolase</keyword>
<gene>
    <name evidence="1" type="primary">ABHD6_1</name>
    <name evidence="1" type="ORF">HAX54_010433</name>
</gene>
<evidence type="ECO:0000313" key="1">
    <source>
        <dbReference type="EMBL" id="MCD7470508.1"/>
    </source>
</evidence>
<organism evidence="1 2">
    <name type="scientific">Datura stramonium</name>
    <name type="common">Jimsonweed</name>
    <name type="synonym">Common thornapple</name>
    <dbReference type="NCBI Taxonomy" id="4076"/>
    <lineage>
        <taxon>Eukaryota</taxon>
        <taxon>Viridiplantae</taxon>
        <taxon>Streptophyta</taxon>
        <taxon>Embryophyta</taxon>
        <taxon>Tracheophyta</taxon>
        <taxon>Spermatophyta</taxon>
        <taxon>Magnoliopsida</taxon>
        <taxon>eudicotyledons</taxon>
        <taxon>Gunneridae</taxon>
        <taxon>Pentapetalae</taxon>
        <taxon>asterids</taxon>
        <taxon>lamiids</taxon>
        <taxon>Solanales</taxon>
        <taxon>Solanaceae</taxon>
        <taxon>Solanoideae</taxon>
        <taxon>Datureae</taxon>
        <taxon>Datura</taxon>
    </lineage>
</organism>